<name>A0A6M8M833_9PSED</name>
<feature type="domain" description="Dermonecrotic toxin N-terminal" evidence="1">
    <location>
        <begin position="26"/>
        <end position="284"/>
    </location>
</feature>
<evidence type="ECO:0000313" key="2">
    <source>
        <dbReference type="EMBL" id="QKF50989.1"/>
    </source>
</evidence>
<dbReference type="SUPFAM" id="SSF56399">
    <property type="entry name" value="ADP-ribosylation"/>
    <property type="match status" value="1"/>
</dbReference>
<keyword evidence="3" id="KW-1185">Reference proteome</keyword>
<evidence type="ECO:0000313" key="3">
    <source>
        <dbReference type="Proteomes" id="UP000501989"/>
    </source>
</evidence>
<dbReference type="PROSITE" id="PS51996">
    <property type="entry name" value="TR_MART"/>
    <property type="match status" value="1"/>
</dbReference>
<dbReference type="InterPro" id="IPR046673">
    <property type="entry name" value="ToxA_N"/>
</dbReference>
<protein>
    <submittedName>
        <fullName evidence="2">Dermonecrotic toxin</fullName>
    </submittedName>
</protein>
<reference evidence="3" key="1">
    <citation type="submission" date="2019-12" db="EMBL/GenBank/DDBJ databases">
        <title>Endophytic bacteria associated with Panax ginseng seedlings.</title>
        <authorList>
            <person name="Park J.M."/>
            <person name="Shin R."/>
            <person name="Jo S.H."/>
        </authorList>
    </citation>
    <scope>NUCLEOTIDE SEQUENCE [LARGE SCALE GENOMIC DNA]</scope>
    <source>
        <strain evidence="3">PgKB30</strain>
    </source>
</reference>
<dbReference type="EMBL" id="CP053746">
    <property type="protein sequence ID" value="QKF50989.1"/>
    <property type="molecule type" value="Genomic_DNA"/>
</dbReference>
<evidence type="ECO:0000259" key="1">
    <source>
        <dbReference type="Pfam" id="PF20178"/>
    </source>
</evidence>
<dbReference type="Pfam" id="PF20178">
    <property type="entry name" value="ToxA_N"/>
    <property type="match status" value="1"/>
</dbReference>
<dbReference type="KEGG" id="pgg:FX982_01935"/>
<accession>A0A6M8M833</accession>
<dbReference type="AlphaFoldDB" id="A0A6M8M833"/>
<organism evidence="2 3">
    <name type="scientific">Pseudomonas graminis</name>
    <dbReference type="NCBI Taxonomy" id="158627"/>
    <lineage>
        <taxon>Bacteria</taxon>
        <taxon>Pseudomonadati</taxon>
        <taxon>Pseudomonadota</taxon>
        <taxon>Gammaproteobacteria</taxon>
        <taxon>Pseudomonadales</taxon>
        <taxon>Pseudomonadaceae</taxon>
        <taxon>Pseudomonas</taxon>
    </lineage>
</organism>
<sequence>MNAQAHPSPESDERQLKKMASRYVTDYPDLNALARSAAQSIIFRHTGKHLDPDHVYWHRFSSASSSSRSFTGWQHAGATVTSMTMTELVIRRFNASEQQAPDELAVYGGFYTDGPQHGFYDERNEVRMLPAEVLNDFWTLDFSAGYRRQMDRFWAQHSDNFCVLAKVRYLASAGEALSGNQLSATDFGMLRNVLASGPGPVTLAQLRGPMPATSAVSVFHLELGGFKARDILRIVDQSGRQILYVCGAQSPFYCFDTHHQLYEWLKAQFLSIRTRAAFCARFLHSASDWETHRAAFQRDVARLLSNDHDDHGANRLVNRGAEPISGDAFVYLRDVARHDMTSDATTLLTDNSDLRKQIWLGYLNAFLSVFGNLAPLGWPLALAVVGASLISTGLNIDQAVNGKSAEQRRRGILDAIASAIYLFVNLPLLSRMGADVREPMTARTSEGLSAGADAMPTPVATDPLSGMSNNVVLESLTPVSEQGRYQGTYGLSNGETWAVVEGQPRRLTFDEGLGSWVMVDPQNPFAFNGRCPVRFNGQDRWERLPIPGLAGGAPMEADALTITPPPVAPVASVQSAFWDRFMQLNLFDEHLYSEAALARQKAVVEVFCMEPQEVVATDSEGEDVHFDQWGAKHRVFKTADGEYVGSTIRHYTHEDDAYNQFLRTGVAIYSDQVALVQKLVEDVSTLGYNNDVALYRGGSGARGTSGAFFRTGDVTVGDVLVNTDITSFSENPYQARTFASTQAGAHASATNAPIRFDDTSVVFVLPEKQYLSGAPIAPFSASPDEAEVIFLPGHYFQIDSIEQVVGTFYQFMKVQLREVSGPVSGRKLLEMRTAEPFTRQGYAARLGGAGRVLVDRFFPSQQP</sequence>
<dbReference type="Proteomes" id="UP000501989">
    <property type="component" value="Chromosome"/>
</dbReference>
<proteinExistence type="predicted"/>
<dbReference type="Gene3D" id="3.90.176.10">
    <property type="entry name" value="Toxin ADP-ribosyltransferase, Chain A, domain 1"/>
    <property type="match status" value="1"/>
</dbReference>
<gene>
    <name evidence="2" type="ORF">FX982_01935</name>
</gene>
<dbReference type="RefSeq" id="WP_172610472.1">
    <property type="nucleotide sequence ID" value="NZ_CP053746.1"/>
</dbReference>